<dbReference type="Pfam" id="PF00728">
    <property type="entry name" value="Glyco_hydro_20"/>
    <property type="match status" value="1"/>
</dbReference>
<reference evidence="7" key="1">
    <citation type="submission" date="2023-07" db="EMBL/GenBank/DDBJ databases">
        <authorList>
            <consortium name="CYATHOMIX"/>
        </authorList>
    </citation>
    <scope>NUCLEOTIDE SEQUENCE</scope>
    <source>
        <strain evidence="7">N/A</strain>
    </source>
</reference>
<dbReference type="AlphaFoldDB" id="A0AA36DNX8"/>
<keyword evidence="4" id="KW-0378">Hydrolase</keyword>
<evidence type="ECO:0000256" key="5">
    <source>
        <dbReference type="SAM" id="SignalP"/>
    </source>
</evidence>
<comment type="catalytic activity">
    <reaction evidence="1">
        <text>Hydrolysis of terminal non-reducing N-acetyl-D-hexosamine residues in N-acetyl-beta-D-hexosaminides.</text>
        <dbReference type="EC" id="3.2.1.52"/>
    </reaction>
</comment>
<evidence type="ECO:0000256" key="2">
    <source>
        <dbReference type="ARBA" id="ARBA00006285"/>
    </source>
</evidence>
<dbReference type="GO" id="GO:0005975">
    <property type="term" value="P:carbohydrate metabolic process"/>
    <property type="evidence" value="ECO:0007669"/>
    <property type="project" value="InterPro"/>
</dbReference>
<keyword evidence="8" id="KW-1185">Reference proteome</keyword>
<proteinExistence type="inferred from homology"/>
<dbReference type="GO" id="GO:0004563">
    <property type="term" value="F:beta-N-acetylhexosaminidase activity"/>
    <property type="evidence" value="ECO:0007669"/>
    <property type="project" value="UniProtKB-EC"/>
</dbReference>
<dbReference type="InterPro" id="IPR017853">
    <property type="entry name" value="GH"/>
</dbReference>
<dbReference type="SUPFAM" id="SSF51445">
    <property type="entry name" value="(Trans)glycosidases"/>
    <property type="match status" value="1"/>
</dbReference>
<feature type="signal peptide" evidence="5">
    <location>
        <begin position="1"/>
        <end position="20"/>
    </location>
</feature>
<evidence type="ECO:0000313" key="7">
    <source>
        <dbReference type="EMBL" id="CAJ0591048.1"/>
    </source>
</evidence>
<gene>
    <name evidence="7" type="ORF">CYNAS_LOCUS3031</name>
</gene>
<dbReference type="Proteomes" id="UP001176961">
    <property type="component" value="Unassembled WGS sequence"/>
</dbReference>
<dbReference type="EC" id="3.2.1.52" evidence="3"/>
<dbReference type="PANTHER" id="PTHR21040">
    <property type="entry name" value="BCDNA.GH04120"/>
    <property type="match status" value="1"/>
</dbReference>
<comment type="caution">
    <text evidence="7">The sequence shown here is derived from an EMBL/GenBank/DDBJ whole genome shotgun (WGS) entry which is preliminary data.</text>
</comment>
<protein>
    <recommendedName>
        <fullName evidence="3">beta-N-acetylhexosaminidase</fullName>
        <ecNumber evidence="3">3.2.1.52</ecNumber>
    </recommendedName>
</protein>
<feature type="chain" id="PRO_5041357756" description="beta-N-acetylhexosaminidase" evidence="5">
    <location>
        <begin position="21"/>
        <end position="495"/>
    </location>
</feature>
<dbReference type="PANTHER" id="PTHR21040:SF8">
    <property type="entry name" value="BCDNA.GH04120"/>
    <property type="match status" value="1"/>
</dbReference>
<organism evidence="7 8">
    <name type="scientific">Cylicocyclus nassatus</name>
    <name type="common">Nematode worm</name>
    <dbReference type="NCBI Taxonomy" id="53992"/>
    <lineage>
        <taxon>Eukaryota</taxon>
        <taxon>Metazoa</taxon>
        <taxon>Ecdysozoa</taxon>
        <taxon>Nematoda</taxon>
        <taxon>Chromadorea</taxon>
        <taxon>Rhabditida</taxon>
        <taxon>Rhabditina</taxon>
        <taxon>Rhabditomorpha</taxon>
        <taxon>Strongyloidea</taxon>
        <taxon>Strongylidae</taxon>
        <taxon>Cylicocyclus</taxon>
    </lineage>
</organism>
<dbReference type="InterPro" id="IPR015883">
    <property type="entry name" value="Glyco_hydro_20_cat"/>
</dbReference>
<dbReference type="Gene3D" id="3.20.20.80">
    <property type="entry name" value="Glycosidases"/>
    <property type="match status" value="1"/>
</dbReference>
<evidence type="ECO:0000313" key="8">
    <source>
        <dbReference type="Proteomes" id="UP001176961"/>
    </source>
</evidence>
<name>A0AA36DNX8_CYLNA</name>
<dbReference type="InterPro" id="IPR038901">
    <property type="entry name" value="HEXDC-like"/>
</dbReference>
<sequence length="495" mass="57515">MFDGRRVFFVLTLVFTTVHCQVTHREAIVHLDLKGAPPRPSYFKQLLTTIADVGADGVLIEWEDMFPYEGALGAIKNGNAYSYNEALDILQHAASLGLSVIPLVQTIGHLEWILKTKEFADFRENASYPMVACIGDDNVLELILDSLNQVMSLHSKIRMPYIHIGADEVYMMGQCEADKKILPKYDNDKKRLVYDYIKTVAENITQQYPKTQVLMWYDEFKNANHTLIREYDLEQLVTPVVWRYTANLNEDLPRGMWEELARSFSSVWGGSAFKGADGPNRYWNRMKPYIQNNKEWYLQSLEHGDLFTRFQGYFLTGWQRYDHFASLCELLPVSMASLAINLKLVKNFVLSDIDSEIILRAFKCPSETTINQLIGGEDACRFPGYKVRDSIRDFMSIKQQYDNATWIHNRESAYLQRSHMHLNASNPFYTDAIGNSYKKYLDRLDQIIDRLRTSMVDIFYEDVFLEFMTDYVNPFYDDLRTRFAILDQGFAHKLT</sequence>
<evidence type="ECO:0000256" key="1">
    <source>
        <dbReference type="ARBA" id="ARBA00001231"/>
    </source>
</evidence>
<evidence type="ECO:0000256" key="3">
    <source>
        <dbReference type="ARBA" id="ARBA00012663"/>
    </source>
</evidence>
<comment type="similarity">
    <text evidence="2">Belongs to the glycosyl hydrolase 20 family.</text>
</comment>
<keyword evidence="5" id="KW-0732">Signal</keyword>
<dbReference type="EMBL" id="CATQJL010000001">
    <property type="protein sequence ID" value="CAJ0591048.1"/>
    <property type="molecule type" value="Genomic_DNA"/>
</dbReference>
<feature type="domain" description="Glycoside hydrolase family 20 catalytic" evidence="6">
    <location>
        <begin position="76"/>
        <end position="244"/>
    </location>
</feature>
<evidence type="ECO:0000259" key="6">
    <source>
        <dbReference type="Pfam" id="PF00728"/>
    </source>
</evidence>
<evidence type="ECO:0000256" key="4">
    <source>
        <dbReference type="ARBA" id="ARBA00022801"/>
    </source>
</evidence>
<accession>A0AA36DNX8</accession>
<dbReference type="CDD" id="cd06565">
    <property type="entry name" value="GH20_GcnA-like"/>
    <property type="match status" value="1"/>
</dbReference>